<keyword evidence="6 9" id="KW-1133">Transmembrane helix</keyword>
<dbReference type="GeneID" id="79316985"/>
<evidence type="ECO:0000256" key="2">
    <source>
        <dbReference type="ARBA" id="ARBA00022448"/>
    </source>
</evidence>
<accession>A0ABD6AEF6</accession>
<evidence type="ECO:0000256" key="4">
    <source>
        <dbReference type="ARBA" id="ARBA00022692"/>
    </source>
</evidence>
<keyword evidence="4 9" id="KW-0812">Transmembrane</keyword>
<feature type="transmembrane region" description="Helical" evidence="9">
    <location>
        <begin position="82"/>
        <end position="102"/>
    </location>
</feature>
<dbReference type="EMBL" id="JBHTBF010000003">
    <property type="protein sequence ID" value="MFC7318827.1"/>
    <property type="molecule type" value="Genomic_DNA"/>
</dbReference>
<evidence type="ECO:0000256" key="5">
    <source>
        <dbReference type="ARBA" id="ARBA00022970"/>
    </source>
</evidence>
<evidence type="ECO:0000256" key="9">
    <source>
        <dbReference type="SAM" id="Phobius"/>
    </source>
</evidence>
<evidence type="ECO:0000256" key="6">
    <source>
        <dbReference type="ARBA" id="ARBA00022989"/>
    </source>
</evidence>
<sequence>MIELSTVFNTAFQGGLTFPATPLQTQYYATQLFNGLMLGMTLVLVSLGLTIIFGLLGVINFAHGDILLVGTYIAWTVQSATGSFVFAIVAAVVGTFLTGIVIERTLLRYTYGRYDALLQLLLTFGIAEFLRGGVMLVWGQSGKNFPNPAWAQGAVDLVLFSYPLYRVFVIVVAGLLIVALYLFLNWTDLGLLIRAGTQDRDMVDALGIDVSRIYLLVFGIGAALAGIAGVLIGPIRAAHPTLGIELLIPAFVVVVVGGLGSFRGTIIAGILIGELQVLTGMFYSQAAEVVVFLFMAIVLLVRPRGLFGKEGVIE</sequence>
<evidence type="ECO:0000313" key="11">
    <source>
        <dbReference type="Proteomes" id="UP001596547"/>
    </source>
</evidence>
<name>A0ABD6AEF6_9EURY</name>
<dbReference type="GO" id="GO:0005886">
    <property type="term" value="C:plasma membrane"/>
    <property type="evidence" value="ECO:0007669"/>
    <property type="project" value="UniProtKB-SubCell"/>
</dbReference>
<evidence type="ECO:0000256" key="8">
    <source>
        <dbReference type="ARBA" id="ARBA00037998"/>
    </source>
</evidence>
<evidence type="ECO:0000256" key="7">
    <source>
        <dbReference type="ARBA" id="ARBA00023136"/>
    </source>
</evidence>
<dbReference type="PANTHER" id="PTHR11795">
    <property type="entry name" value="BRANCHED-CHAIN AMINO ACID TRANSPORT SYSTEM PERMEASE PROTEIN LIVH"/>
    <property type="match status" value="1"/>
</dbReference>
<evidence type="ECO:0000256" key="1">
    <source>
        <dbReference type="ARBA" id="ARBA00004651"/>
    </source>
</evidence>
<comment type="similarity">
    <text evidence="8">Belongs to the binding-protein-dependent transport system permease family. LivHM subfamily.</text>
</comment>
<evidence type="ECO:0000313" key="10">
    <source>
        <dbReference type="EMBL" id="MFC7318827.1"/>
    </source>
</evidence>
<comment type="subcellular location">
    <subcellularLocation>
        <location evidence="1">Cell membrane</location>
        <topology evidence="1">Multi-pass membrane protein</topology>
    </subcellularLocation>
</comment>
<dbReference type="Proteomes" id="UP001596547">
    <property type="component" value="Unassembled WGS sequence"/>
</dbReference>
<feature type="transmembrane region" description="Helical" evidence="9">
    <location>
        <begin position="247"/>
        <end position="273"/>
    </location>
</feature>
<dbReference type="CDD" id="cd06582">
    <property type="entry name" value="TM_PBP1_LivH_like"/>
    <property type="match status" value="1"/>
</dbReference>
<dbReference type="InterPro" id="IPR052157">
    <property type="entry name" value="BCAA_transport_permease"/>
</dbReference>
<feature type="transmembrane region" description="Helical" evidence="9">
    <location>
        <begin position="164"/>
        <end position="184"/>
    </location>
</feature>
<dbReference type="GO" id="GO:0006865">
    <property type="term" value="P:amino acid transport"/>
    <property type="evidence" value="ECO:0007669"/>
    <property type="project" value="UniProtKB-KW"/>
</dbReference>
<evidence type="ECO:0000256" key="3">
    <source>
        <dbReference type="ARBA" id="ARBA00022475"/>
    </source>
</evidence>
<protein>
    <submittedName>
        <fullName evidence="10">Branched-chain amino acid ABC transporter permease</fullName>
    </submittedName>
</protein>
<comment type="caution">
    <text evidence="10">The sequence shown here is derived from an EMBL/GenBank/DDBJ whole genome shotgun (WGS) entry which is preliminary data.</text>
</comment>
<feature type="transmembrane region" description="Helical" evidence="9">
    <location>
        <begin position="36"/>
        <end position="62"/>
    </location>
</feature>
<dbReference type="AlphaFoldDB" id="A0ABD6AEF6"/>
<keyword evidence="11" id="KW-1185">Reference proteome</keyword>
<proteinExistence type="inferred from homology"/>
<feature type="transmembrane region" description="Helical" evidence="9">
    <location>
        <begin position="114"/>
        <end position="138"/>
    </location>
</feature>
<keyword evidence="2" id="KW-0813">Transport</keyword>
<dbReference type="InterPro" id="IPR001851">
    <property type="entry name" value="ABC_transp_permease"/>
</dbReference>
<gene>
    <name evidence="10" type="ORF">ACFQPE_18785</name>
</gene>
<dbReference type="PANTHER" id="PTHR11795:SF442">
    <property type="entry name" value="ABC TRANSPORTER ATP-BINDING PROTEIN"/>
    <property type="match status" value="1"/>
</dbReference>
<keyword evidence="3" id="KW-1003">Cell membrane</keyword>
<feature type="transmembrane region" description="Helical" evidence="9">
    <location>
        <begin position="213"/>
        <end position="235"/>
    </location>
</feature>
<reference evidence="10 11" key="1">
    <citation type="journal article" date="2019" name="Int. J. Syst. Evol. Microbiol.">
        <title>The Global Catalogue of Microorganisms (GCM) 10K type strain sequencing project: providing services to taxonomists for standard genome sequencing and annotation.</title>
        <authorList>
            <consortium name="The Broad Institute Genomics Platform"/>
            <consortium name="The Broad Institute Genome Sequencing Center for Infectious Disease"/>
            <person name="Wu L."/>
            <person name="Ma J."/>
        </authorList>
    </citation>
    <scope>NUCLEOTIDE SEQUENCE [LARGE SCALE GENOMIC DNA]</scope>
    <source>
        <strain evidence="10 11">PSR21</strain>
    </source>
</reference>
<keyword evidence="7 9" id="KW-0472">Membrane</keyword>
<dbReference type="RefSeq" id="WP_276306338.1">
    <property type="nucleotide sequence ID" value="NZ_CP119993.1"/>
</dbReference>
<keyword evidence="5" id="KW-0029">Amino-acid transport</keyword>
<dbReference type="Pfam" id="PF02653">
    <property type="entry name" value="BPD_transp_2"/>
    <property type="match status" value="1"/>
</dbReference>
<organism evidence="10 11">
    <name type="scientific">Halomarina halobia</name>
    <dbReference type="NCBI Taxonomy" id="3033386"/>
    <lineage>
        <taxon>Archaea</taxon>
        <taxon>Methanobacteriati</taxon>
        <taxon>Methanobacteriota</taxon>
        <taxon>Stenosarchaea group</taxon>
        <taxon>Halobacteria</taxon>
        <taxon>Halobacteriales</taxon>
        <taxon>Natronomonadaceae</taxon>
        <taxon>Halomarina</taxon>
    </lineage>
</organism>
<feature type="transmembrane region" description="Helical" evidence="9">
    <location>
        <begin position="280"/>
        <end position="301"/>
    </location>
</feature>